<comment type="similarity">
    <text evidence="2">Belongs to the SusD family.</text>
</comment>
<evidence type="ECO:0000256" key="1">
    <source>
        <dbReference type="ARBA" id="ARBA00004442"/>
    </source>
</evidence>
<evidence type="ECO:0000256" key="5">
    <source>
        <dbReference type="ARBA" id="ARBA00023237"/>
    </source>
</evidence>
<evidence type="ECO:0000256" key="3">
    <source>
        <dbReference type="ARBA" id="ARBA00022729"/>
    </source>
</evidence>
<dbReference type="Pfam" id="PF07980">
    <property type="entry name" value="SusD_RagB"/>
    <property type="match status" value="1"/>
</dbReference>
<evidence type="ECO:0000259" key="6">
    <source>
        <dbReference type="Pfam" id="PF07980"/>
    </source>
</evidence>
<dbReference type="PROSITE" id="PS51257">
    <property type="entry name" value="PROKAR_LIPOPROTEIN"/>
    <property type="match status" value="1"/>
</dbReference>
<dbReference type="InterPro" id="IPR012944">
    <property type="entry name" value="SusD_RagB_dom"/>
</dbReference>
<comment type="subcellular location">
    <subcellularLocation>
        <location evidence="1">Cell outer membrane</location>
    </subcellularLocation>
</comment>
<dbReference type="Proteomes" id="UP000479293">
    <property type="component" value="Unassembled WGS sequence"/>
</dbReference>
<evidence type="ECO:0000313" key="8">
    <source>
        <dbReference type="EMBL" id="MPR35565.1"/>
    </source>
</evidence>
<keyword evidence="5" id="KW-0998">Cell outer membrane</keyword>
<comment type="caution">
    <text evidence="8">The sequence shown here is derived from an EMBL/GenBank/DDBJ whole genome shotgun (WGS) entry which is preliminary data.</text>
</comment>
<reference evidence="8 9" key="1">
    <citation type="submission" date="2019-10" db="EMBL/GenBank/DDBJ databases">
        <title>Draft Genome Sequence of Cytophagaceae sp. SJW1-29.</title>
        <authorList>
            <person name="Choi A."/>
        </authorList>
    </citation>
    <scope>NUCLEOTIDE SEQUENCE [LARGE SCALE GENOMIC DNA]</scope>
    <source>
        <strain evidence="8 9">SJW1-29</strain>
    </source>
</reference>
<keyword evidence="3" id="KW-0732">Signal</keyword>
<dbReference type="Pfam" id="PF14322">
    <property type="entry name" value="SusD-like_3"/>
    <property type="match status" value="1"/>
</dbReference>
<dbReference type="InterPro" id="IPR011990">
    <property type="entry name" value="TPR-like_helical_dom_sf"/>
</dbReference>
<dbReference type="Gene3D" id="1.25.40.390">
    <property type="match status" value="1"/>
</dbReference>
<dbReference type="EMBL" id="WHLY01000002">
    <property type="protein sequence ID" value="MPR35565.1"/>
    <property type="molecule type" value="Genomic_DNA"/>
</dbReference>
<proteinExistence type="inferred from homology"/>
<dbReference type="GO" id="GO:0009279">
    <property type="term" value="C:cell outer membrane"/>
    <property type="evidence" value="ECO:0007669"/>
    <property type="project" value="UniProtKB-SubCell"/>
</dbReference>
<gene>
    <name evidence="8" type="ORF">GBK04_19985</name>
</gene>
<dbReference type="InterPro" id="IPR033985">
    <property type="entry name" value="SusD-like_N"/>
</dbReference>
<evidence type="ECO:0000259" key="7">
    <source>
        <dbReference type="Pfam" id="PF14322"/>
    </source>
</evidence>
<evidence type="ECO:0000256" key="4">
    <source>
        <dbReference type="ARBA" id="ARBA00023136"/>
    </source>
</evidence>
<name>A0A7C9F4Y1_9BACT</name>
<evidence type="ECO:0000313" key="9">
    <source>
        <dbReference type="Proteomes" id="UP000479293"/>
    </source>
</evidence>
<sequence length="455" mass="49119">MNPLFKNILPYAFSGGLLLLSGCAGQLDVKPVNTIDAGAAVATSGDVEALLVGAYDALGDADVYGGNLLRDADLLGDDGEIFFDGTFVAPDEIFRKSLLVNNSQAEVTWLDSYRAINIVNNVLANLDVVTDANRDRVEGEAKFIRGTLYFELVRMYAKAWTDGTPSANPGVPLVLAPTTEITEEAKVSRNTVAEVYAQVVTDLTDAETKLPATNGFFATKGAAAAMLSRVYLMQQKYPEAANAATRVIESGRYALVSTDEVFDLRVNQNGTNTAEDIFAIQVTSQDGVNSANTFYGAAEYGGRGDILIEDAHLALYEEGDNRAELFYQAENGGIYTAKWINQYGNVKILRLAEMYLTRAEANFRNNSSIGAAPATDLNLIRTRAGLAPIPVASLTLPAILKERHLELAFEGHLIHDIKRTKGSVGALAFDSPKLVYPVPRREIDANGNLTQNAGY</sequence>
<keyword evidence="9" id="KW-1185">Reference proteome</keyword>
<organism evidence="8 9">
    <name type="scientific">Salmonirosea aquatica</name>
    <dbReference type="NCBI Taxonomy" id="2654236"/>
    <lineage>
        <taxon>Bacteria</taxon>
        <taxon>Pseudomonadati</taxon>
        <taxon>Bacteroidota</taxon>
        <taxon>Cytophagia</taxon>
        <taxon>Cytophagales</taxon>
        <taxon>Spirosomataceae</taxon>
        <taxon>Salmonirosea</taxon>
    </lineage>
</organism>
<accession>A0A7C9F4Y1</accession>
<dbReference type="CDD" id="cd08977">
    <property type="entry name" value="SusD"/>
    <property type="match status" value="1"/>
</dbReference>
<dbReference type="RefSeq" id="WP_152762734.1">
    <property type="nucleotide sequence ID" value="NZ_WHLY01000002.1"/>
</dbReference>
<dbReference type="AlphaFoldDB" id="A0A7C9F4Y1"/>
<evidence type="ECO:0000256" key="2">
    <source>
        <dbReference type="ARBA" id="ARBA00006275"/>
    </source>
</evidence>
<keyword evidence="4" id="KW-0472">Membrane</keyword>
<protein>
    <submittedName>
        <fullName evidence="8">RagB/SusD family nutrient uptake outer membrane protein</fullName>
    </submittedName>
</protein>
<feature type="domain" description="SusD-like N-terminal" evidence="7">
    <location>
        <begin position="102"/>
        <end position="232"/>
    </location>
</feature>
<feature type="domain" description="RagB/SusD" evidence="6">
    <location>
        <begin position="342"/>
        <end position="421"/>
    </location>
</feature>
<dbReference type="SUPFAM" id="SSF48452">
    <property type="entry name" value="TPR-like"/>
    <property type="match status" value="1"/>
</dbReference>